<evidence type="ECO:0000256" key="2">
    <source>
        <dbReference type="ARBA" id="ARBA00010450"/>
    </source>
</evidence>
<feature type="active site" evidence="11">
    <location>
        <position position="284"/>
    </location>
</feature>
<dbReference type="HAMAP" id="MF_01807">
    <property type="entry name" value="Recomb_XerD"/>
    <property type="match status" value="1"/>
</dbReference>
<feature type="domain" description="Tyr recombinase" evidence="12">
    <location>
        <begin position="120"/>
        <end position="306"/>
    </location>
</feature>
<feature type="active site" evidence="11">
    <location>
        <position position="258"/>
    </location>
</feature>
<keyword evidence="7 11" id="KW-0229">DNA integration</keyword>
<dbReference type="NCBIfam" id="NF001399">
    <property type="entry name" value="PRK00283.1"/>
    <property type="match status" value="1"/>
</dbReference>
<dbReference type="CDD" id="cd00798">
    <property type="entry name" value="INT_XerDC_C"/>
    <property type="match status" value="1"/>
</dbReference>
<dbReference type="NCBIfam" id="TIGR02225">
    <property type="entry name" value="recomb_XerD"/>
    <property type="match status" value="1"/>
</dbReference>
<feature type="active site" evidence="11">
    <location>
        <position position="160"/>
    </location>
</feature>
<dbReference type="Gene3D" id="1.10.150.130">
    <property type="match status" value="1"/>
</dbReference>
<dbReference type="Gene3D" id="1.10.443.10">
    <property type="entry name" value="Intergrase catalytic core"/>
    <property type="match status" value="1"/>
</dbReference>
<evidence type="ECO:0000256" key="5">
    <source>
        <dbReference type="ARBA" id="ARBA00022618"/>
    </source>
</evidence>
<dbReference type="PANTHER" id="PTHR30349">
    <property type="entry name" value="PHAGE INTEGRASE-RELATED"/>
    <property type="match status" value="1"/>
</dbReference>
<dbReference type="PROSITE" id="PS51900">
    <property type="entry name" value="CB"/>
    <property type="match status" value="1"/>
</dbReference>
<dbReference type="SUPFAM" id="SSF56349">
    <property type="entry name" value="DNA breaking-rejoining enzymes"/>
    <property type="match status" value="1"/>
</dbReference>
<keyword evidence="4 11" id="KW-0963">Cytoplasm</keyword>
<dbReference type="InterPro" id="IPR004107">
    <property type="entry name" value="Integrase_SAM-like_N"/>
</dbReference>
<dbReference type="Pfam" id="PF02899">
    <property type="entry name" value="Phage_int_SAM_1"/>
    <property type="match status" value="1"/>
</dbReference>
<dbReference type="InterPro" id="IPR050090">
    <property type="entry name" value="Tyrosine_recombinase_XerCD"/>
</dbReference>
<accession>A0ABN0W3E9</accession>
<dbReference type="HAMAP" id="MF_01808">
    <property type="entry name" value="Recomb_XerC_XerD"/>
    <property type="match status" value="1"/>
</dbReference>
<dbReference type="EMBL" id="BAAAFR010000008">
    <property type="protein sequence ID" value="GAA0323870.1"/>
    <property type="molecule type" value="Genomic_DNA"/>
</dbReference>
<evidence type="ECO:0000256" key="6">
    <source>
        <dbReference type="ARBA" id="ARBA00022829"/>
    </source>
</evidence>
<keyword evidence="9 11" id="KW-0233">DNA recombination</keyword>
<dbReference type="PANTHER" id="PTHR30349:SF90">
    <property type="entry name" value="TYROSINE RECOMBINASE XERD"/>
    <property type="match status" value="1"/>
</dbReference>
<evidence type="ECO:0000256" key="3">
    <source>
        <dbReference type="ARBA" id="ARBA00015810"/>
    </source>
</evidence>
<proteinExistence type="inferred from homology"/>
<dbReference type="InterPro" id="IPR010998">
    <property type="entry name" value="Integrase_recombinase_N"/>
</dbReference>
<reference evidence="14 15" key="1">
    <citation type="journal article" date="2019" name="Int. J. Syst. Evol. Microbiol.">
        <title>The Global Catalogue of Microorganisms (GCM) 10K type strain sequencing project: providing services to taxonomists for standard genome sequencing and annotation.</title>
        <authorList>
            <consortium name="The Broad Institute Genomics Platform"/>
            <consortium name="The Broad Institute Genome Sequencing Center for Infectious Disease"/>
            <person name="Wu L."/>
            <person name="Ma J."/>
        </authorList>
    </citation>
    <scope>NUCLEOTIDE SEQUENCE [LARGE SCALE GENOMIC DNA]</scope>
    <source>
        <strain evidence="14 15">JCM 16343</strain>
    </source>
</reference>
<comment type="subunit">
    <text evidence="11">Forms a cyclic heterotetrameric complex composed of two molecules of XerC and two molecules of XerD.</text>
</comment>
<evidence type="ECO:0000256" key="11">
    <source>
        <dbReference type="HAMAP-Rule" id="MF_01807"/>
    </source>
</evidence>
<evidence type="ECO:0000256" key="1">
    <source>
        <dbReference type="ARBA" id="ARBA00004496"/>
    </source>
</evidence>
<evidence type="ECO:0000313" key="15">
    <source>
        <dbReference type="Proteomes" id="UP001501787"/>
    </source>
</evidence>
<keyword evidence="15" id="KW-1185">Reference proteome</keyword>
<feature type="domain" description="Core-binding (CB)" evidence="13">
    <location>
        <begin position="18"/>
        <end position="99"/>
    </location>
</feature>
<evidence type="ECO:0000256" key="9">
    <source>
        <dbReference type="ARBA" id="ARBA00023172"/>
    </source>
</evidence>
<comment type="similarity">
    <text evidence="2 11">Belongs to the 'phage' integrase family. XerD subfamily.</text>
</comment>
<dbReference type="InterPro" id="IPR011932">
    <property type="entry name" value="Recomb_XerD"/>
</dbReference>
<keyword evidence="10 11" id="KW-0131">Cell cycle</keyword>
<keyword evidence="8 11" id="KW-0238">DNA-binding</keyword>
<dbReference type="RefSeq" id="WP_201504528.1">
    <property type="nucleotide sequence ID" value="NZ_BAAAFR010000008.1"/>
</dbReference>
<name>A0ABN0W3E9_9GAMM</name>
<dbReference type="PROSITE" id="PS51898">
    <property type="entry name" value="TYR_RECOMBINASE"/>
    <property type="match status" value="1"/>
</dbReference>
<evidence type="ECO:0000259" key="12">
    <source>
        <dbReference type="PROSITE" id="PS51898"/>
    </source>
</evidence>
<dbReference type="InterPro" id="IPR002104">
    <property type="entry name" value="Integrase_catalytic"/>
</dbReference>
<organism evidence="14 15">
    <name type="scientific">Psychrobacter aestuarii</name>
    <dbReference type="NCBI Taxonomy" id="556327"/>
    <lineage>
        <taxon>Bacteria</taxon>
        <taxon>Pseudomonadati</taxon>
        <taxon>Pseudomonadota</taxon>
        <taxon>Gammaproteobacteria</taxon>
        <taxon>Moraxellales</taxon>
        <taxon>Moraxellaceae</taxon>
        <taxon>Psychrobacter</taxon>
    </lineage>
</organism>
<evidence type="ECO:0000256" key="7">
    <source>
        <dbReference type="ARBA" id="ARBA00022908"/>
    </source>
</evidence>
<feature type="active site" evidence="11">
    <location>
        <position position="184"/>
    </location>
</feature>
<evidence type="ECO:0000259" key="13">
    <source>
        <dbReference type="PROSITE" id="PS51900"/>
    </source>
</evidence>
<dbReference type="InterPro" id="IPR013762">
    <property type="entry name" value="Integrase-like_cat_sf"/>
</dbReference>
<dbReference type="Proteomes" id="UP001501787">
    <property type="component" value="Unassembled WGS sequence"/>
</dbReference>
<feature type="active site" description="O-(3'-phospho-DNA)-tyrosine intermediate" evidence="11">
    <location>
        <position position="293"/>
    </location>
</feature>
<protein>
    <recommendedName>
        <fullName evidence="3 11">Tyrosine recombinase XerD</fullName>
    </recommendedName>
</protein>
<keyword evidence="6 11" id="KW-0159">Chromosome partition</keyword>
<comment type="subcellular location">
    <subcellularLocation>
        <location evidence="1 11">Cytoplasm</location>
    </subcellularLocation>
</comment>
<gene>
    <name evidence="11 14" type="primary">xerD</name>
    <name evidence="14" type="ORF">GCM10009129_22100</name>
</gene>
<evidence type="ECO:0000256" key="4">
    <source>
        <dbReference type="ARBA" id="ARBA00022490"/>
    </source>
</evidence>
<dbReference type="InterPro" id="IPR044068">
    <property type="entry name" value="CB"/>
</dbReference>
<dbReference type="Pfam" id="PF00589">
    <property type="entry name" value="Phage_integrase"/>
    <property type="match status" value="1"/>
</dbReference>
<sequence>MSRDRALQPRKPKALSIEDEPPYLSAFRAALVARGLATRSRNAYIRDLHHAAKSTATPLPEWQAEDVQHCLAQLSRDNKTARTQARVLSSLRQFFGWQVSENVREDNPCARIKTPKLGRSLPKDLSEADIERLLAAPDMDTALGLRDKAMLEVLYACGLRVSELIHLTIEQVNLNAGWLQITGKGNKTRLVPLGEYALGALEDYLTYGRGELVAHLKAGNCQAVFLTAQGGYMTRQNFWYLIKRYAKTAAIDKDLSPHTLRHAFATHLINHGADLRSVQLLLGHSDLSTTQIYTHVATARLQKLHAEHHPRG</sequence>
<keyword evidence="5 11" id="KW-0132">Cell division</keyword>
<comment type="caution">
    <text evidence="14">The sequence shown here is derived from an EMBL/GenBank/DDBJ whole genome shotgun (WGS) entry which is preliminary data.</text>
</comment>
<evidence type="ECO:0000256" key="8">
    <source>
        <dbReference type="ARBA" id="ARBA00023125"/>
    </source>
</evidence>
<feature type="active site" evidence="11">
    <location>
        <position position="261"/>
    </location>
</feature>
<evidence type="ECO:0000256" key="10">
    <source>
        <dbReference type="ARBA" id="ARBA00023306"/>
    </source>
</evidence>
<evidence type="ECO:0000313" key="14">
    <source>
        <dbReference type="EMBL" id="GAA0323870.1"/>
    </source>
</evidence>
<comment type="function">
    <text evidence="11">Site-specific tyrosine recombinase, which acts by catalyzing the cutting and rejoining of the recombining DNA molecules. The XerC-XerD complex is essential to convert dimers of the bacterial chromosome into monomers to permit their segregation at cell division. It also contributes to the segregational stability of plasmids.</text>
</comment>
<dbReference type="InterPro" id="IPR023009">
    <property type="entry name" value="Tyrosine_recombinase_XerC/XerD"/>
</dbReference>
<dbReference type="InterPro" id="IPR011010">
    <property type="entry name" value="DNA_brk_join_enz"/>
</dbReference>